<dbReference type="Proteomes" id="UP000298030">
    <property type="component" value="Unassembled WGS sequence"/>
</dbReference>
<name>A0A4Y7TID5_COPMI</name>
<proteinExistence type="predicted"/>
<organism evidence="2 3">
    <name type="scientific">Coprinellus micaceus</name>
    <name type="common">Glistening ink-cap mushroom</name>
    <name type="synonym">Coprinus micaceus</name>
    <dbReference type="NCBI Taxonomy" id="71717"/>
    <lineage>
        <taxon>Eukaryota</taxon>
        <taxon>Fungi</taxon>
        <taxon>Dikarya</taxon>
        <taxon>Basidiomycota</taxon>
        <taxon>Agaricomycotina</taxon>
        <taxon>Agaricomycetes</taxon>
        <taxon>Agaricomycetidae</taxon>
        <taxon>Agaricales</taxon>
        <taxon>Agaricineae</taxon>
        <taxon>Psathyrellaceae</taxon>
        <taxon>Coprinellus</taxon>
    </lineage>
</organism>
<sequence>MLRNRKVYAQVVSGNNQQSYLTHRFIPLSPGPPRTKRTRQTHKQSTPGSARGILPSLILILSPTHAPPPLLRLLEPFQWDIIQLLILDPKLSPIRPKVPAVPHDADVEWVVRLTRFSESIDGFALGEPIEPKEVKDKVASTVPMRMWPTCHAPSIPSNRTRVLTIHPRHCLATLLLMPRAHLRRQTRANAAAHESIPSEVGYFERRHLPSYLPVLRSEEDAGPGELEGGPEGDRDKEGVVGGHVAEVAGEGA</sequence>
<feature type="region of interest" description="Disordered" evidence="1">
    <location>
        <begin position="23"/>
        <end position="50"/>
    </location>
</feature>
<keyword evidence="3" id="KW-1185">Reference proteome</keyword>
<feature type="compositionally biased region" description="Low complexity" evidence="1">
    <location>
        <begin position="242"/>
        <end position="252"/>
    </location>
</feature>
<accession>A0A4Y7TID5</accession>
<protein>
    <submittedName>
        <fullName evidence="2">Uncharacterized protein</fullName>
    </submittedName>
</protein>
<gene>
    <name evidence="2" type="ORF">FA13DRAFT_121073</name>
</gene>
<evidence type="ECO:0000313" key="2">
    <source>
        <dbReference type="EMBL" id="TEB33943.1"/>
    </source>
</evidence>
<evidence type="ECO:0000256" key="1">
    <source>
        <dbReference type="SAM" id="MobiDB-lite"/>
    </source>
</evidence>
<reference evidence="2 3" key="1">
    <citation type="journal article" date="2019" name="Nat. Ecol. Evol.">
        <title>Megaphylogeny resolves global patterns of mushroom evolution.</title>
        <authorList>
            <person name="Varga T."/>
            <person name="Krizsan K."/>
            <person name="Foldi C."/>
            <person name="Dima B."/>
            <person name="Sanchez-Garcia M."/>
            <person name="Sanchez-Ramirez S."/>
            <person name="Szollosi G.J."/>
            <person name="Szarkandi J.G."/>
            <person name="Papp V."/>
            <person name="Albert L."/>
            <person name="Andreopoulos W."/>
            <person name="Angelini C."/>
            <person name="Antonin V."/>
            <person name="Barry K.W."/>
            <person name="Bougher N.L."/>
            <person name="Buchanan P."/>
            <person name="Buyck B."/>
            <person name="Bense V."/>
            <person name="Catcheside P."/>
            <person name="Chovatia M."/>
            <person name="Cooper J."/>
            <person name="Damon W."/>
            <person name="Desjardin D."/>
            <person name="Finy P."/>
            <person name="Geml J."/>
            <person name="Haridas S."/>
            <person name="Hughes K."/>
            <person name="Justo A."/>
            <person name="Karasinski D."/>
            <person name="Kautmanova I."/>
            <person name="Kiss B."/>
            <person name="Kocsube S."/>
            <person name="Kotiranta H."/>
            <person name="LaButti K.M."/>
            <person name="Lechner B.E."/>
            <person name="Liimatainen K."/>
            <person name="Lipzen A."/>
            <person name="Lukacs Z."/>
            <person name="Mihaltcheva S."/>
            <person name="Morgado L.N."/>
            <person name="Niskanen T."/>
            <person name="Noordeloos M.E."/>
            <person name="Ohm R.A."/>
            <person name="Ortiz-Santana B."/>
            <person name="Ovrebo C."/>
            <person name="Racz N."/>
            <person name="Riley R."/>
            <person name="Savchenko A."/>
            <person name="Shiryaev A."/>
            <person name="Soop K."/>
            <person name="Spirin V."/>
            <person name="Szebenyi C."/>
            <person name="Tomsovsky M."/>
            <person name="Tulloss R.E."/>
            <person name="Uehling J."/>
            <person name="Grigoriev I.V."/>
            <person name="Vagvolgyi C."/>
            <person name="Papp T."/>
            <person name="Martin F.M."/>
            <person name="Miettinen O."/>
            <person name="Hibbett D.S."/>
            <person name="Nagy L.G."/>
        </authorList>
    </citation>
    <scope>NUCLEOTIDE SEQUENCE [LARGE SCALE GENOMIC DNA]</scope>
    <source>
        <strain evidence="2 3">FP101781</strain>
    </source>
</reference>
<comment type="caution">
    <text evidence="2">The sequence shown here is derived from an EMBL/GenBank/DDBJ whole genome shotgun (WGS) entry which is preliminary data.</text>
</comment>
<evidence type="ECO:0000313" key="3">
    <source>
        <dbReference type="Proteomes" id="UP000298030"/>
    </source>
</evidence>
<dbReference type="EMBL" id="QPFP01000011">
    <property type="protein sequence ID" value="TEB33943.1"/>
    <property type="molecule type" value="Genomic_DNA"/>
</dbReference>
<feature type="region of interest" description="Disordered" evidence="1">
    <location>
        <begin position="216"/>
        <end position="252"/>
    </location>
</feature>
<dbReference type="AlphaFoldDB" id="A0A4Y7TID5"/>